<dbReference type="Pfam" id="PF03544">
    <property type="entry name" value="TonB_C"/>
    <property type="match status" value="2"/>
</dbReference>
<dbReference type="RefSeq" id="WP_380803067.1">
    <property type="nucleotide sequence ID" value="NZ_JBHSFZ010000006.1"/>
</dbReference>
<sequence length="224" mass="24490">MMVGSALCIASWATVARSVPENEMGRGPRPKNDRQSWLLSADVPQPVSIRGRTLFILTIDPKGSVQNCEIAISSGSNTLDEVVCRSLSARAKFHPAQDRARVPITGYYHSGVFWRPTNSNNSLFVMELEFPLPHQPIPRSDPREWITAKDFPASVHYGGKAKVAINVGADGTVKSCDVIETSGTSELDGLTCRLIAARVRFLPARDAQGRAVEGAFPSTVTWRR</sequence>
<dbReference type="Gene3D" id="3.30.1150.10">
    <property type="match status" value="2"/>
</dbReference>
<feature type="domain" description="TonB C-terminal" evidence="1">
    <location>
        <begin position="158"/>
        <end position="217"/>
    </location>
</feature>
<reference evidence="3" key="1">
    <citation type="journal article" date="2019" name="Int. J. Syst. Evol. Microbiol.">
        <title>The Global Catalogue of Microorganisms (GCM) 10K type strain sequencing project: providing services to taxonomists for standard genome sequencing and annotation.</title>
        <authorList>
            <consortium name="The Broad Institute Genomics Platform"/>
            <consortium name="The Broad Institute Genome Sequencing Center for Infectious Disease"/>
            <person name="Wu L."/>
            <person name="Ma J."/>
        </authorList>
    </citation>
    <scope>NUCLEOTIDE SEQUENCE [LARGE SCALE GENOMIC DNA]</scope>
    <source>
        <strain evidence="3">NBRC 103632</strain>
    </source>
</reference>
<dbReference type="EMBL" id="JBHSFZ010000006">
    <property type="protein sequence ID" value="MFC4593452.1"/>
    <property type="molecule type" value="Genomic_DNA"/>
</dbReference>
<protein>
    <submittedName>
        <fullName evidence="2">Energy transducer TonB</fullName>
    </submittedName>
</protein>
<evidence type="ECO:0000313" key="3">
    <source>
        <dbReference type="Proteomes" id="UP001595957"/>
    </source>
</evidence>
<evidence type="ECO:0000313" key="2">
    <source>
        <dbReference type="EMBL" id="MFC4593452.1"/>
    </source>
</evidence>
<dbReference type="SUPFAM" id="SSF74653">
    <property type="entry name" value="TolA/TonB C-terminal domain"/>
    <property type="match status" value="2"/>
</dbReference>
<feature type="domain" description="TonB C-terminal" evidence="1">
    <location>
        <begin position="49"/>
        <end position="103"/>
    </location>
</feature>
<name>A0ABV9EXU3_9SPHN</name>
<proteinExistence type="predicted"/>
<organism evidence="2 3">
    <name type="scientific">Sphingobium tyrosinilyticum</name>
    <dbReference type="NCBI Taxonomy" id="2715436"/>
    <lineage>
        <taxon>Bacteria</taxon>
        <taxon>Pseudomonadati</taxon>
        <taxon>Pseudomonadota</taxon>
        <taxon>Alphaproteobacteria</taxon>
        <taxon>Sphingomonadales</taxon>
        <taxon>Sphingomonadaceae</taxon>
        <taxon>Sphingobium</taxon>
    </lineage>
</organism>
<accession>A0ABV9EXU3</accession>
<dbReference type="InterPro" id="IPR037682">
    <property type="entry name" value="TonB_C"/>
</dbReference>
<keyword evidence="3" id="KW-1185">Reference proteome</keyword>
<comment type="caution">
    <text evidence="2">The sequence shown here is derived from an EMBL/GenBank/DDBJ whole genome shotgun (WGS) entry which is preliminary data.</text>
</comment>
<dbReference type="Proteomes" id="UP001595957">
    <property type="component" value="Unassembled WGS sequence"/>
</dbReference>
<gene>
    <name evidence="2" type="ORF">ACFO3E_04485</name>
</gene>
<evidence type="ECO:0000259" key="1">
    <source>
        <dbReference type="Pfam" id="PF03544"/>
    </source>
</evidence>